<dbReference type="VEuPathDB" id="FungiDB:PC110_g9359"/>
<dbReference type="Proteomes" id="UP000688947">
    <property type="component" value="Unassembled WGS sequence"/>
</dbReference>
<sequence>MVAHALCPTKRMEDHWSTQAFGVLPEGTFRRVVRRNRFREISRFLHFPDDEDPRASTDRAWKIRSVLSTEEKTFKDMLPSHNERNPTWTFMKDKPLRWGSKCVALRLDTVSGAYADWDKLLVCCYADTFAYCHRVEMDIGRRGDTDESQAMDTKNGPAAVIRNIASVF</sequence>
<dbReference type="EMBL" id="JAENGZ010002292">
    <property type="protein sequence ID" value="KAG6944227.1"/>
    <property type="molecule type" value="Genomic_DNA"/>
</dbReference>
<accession>A0A8T1TMV2</accession>
<dbReference type="Pfam" id="PF13843">
    <property type="entry name" value="DDE_Tnp_1_7"/>
    <property type="match status" value="1"/>
</dbReference>
<feature type="domain" description="PiggyBac transposable element-derived protein" evidence="1">
    <location>
        <begin position="8"/>
        <end position="79"/>
    </location>
</feature>
<proteinExistence type="predicted"/>
<reference evidence="2" key="1">
    <citation type="submission" date="2021-01" db="EMBL/GenBank/DDBJ databases">
        <title>Phytophthora aleatoria, a newly-described species from Pinus radiata is distinct from Phytophthora cactorum isolates based on comparative genomics.</title>
        <authorList>
            <person name="Mcdougal R."/>
            <person name="Panda P."/>
            <person name="Williams N."/>
            <person name="Studholme D.J."/>
        </authorList>
    </citation>
    <scope>NUCLEOTIDE SEQUENCE</scope>
    <source>
        <strain evidence="2">NZFS 3830</strain>
    </source>
</reference>
<evidence type="ECO:0000259" key="1">
    <source>
        <dbReference type="Pfam" id="PF13843"/>
    </source>
</evidence>
<name>A0A8T1TMV2_9STRA</name>
<dbReference type="AlphaFoldDB" id="A0A8T1TMV2"/>
<dbReference type="InterPro" id="IPR029526">
    <property type="entry name" value="PGBD"/>
</dbReference>
<comment type="caution">
    <text evidence="2">The sequence shown here is derived from an EMBL/GenBank/DDBJ whole genome shotgun (WGS) entry which is preliminary data.</text>
</comment>
<dbReference type="PANTHER" id="PTHR46599">
    <property type="entry name" value="PIGGYBAC TRANSPOSABLE ELEMENT-DERIVED PROTEIN 4"/>
    <property type="match status" value="1"/>
</dbReference>
<organism evidence="2 3">
    <name type="scientific">Phytophthora cactorum</name>
    <dbReference type="NCBI Taxonomy" id="29920"/>
    <lineage>
        <taxon>Eukaryota</taxon>
        <taxon>Sar</taxon>
        <taxon>Stramenopiles</taxon>
        <taxon>Oomycota</taxon>
        <taxon>Peronosporomycetes</taxon>
        <taxon>Peronosporales</taxon>
        <taxon>Peronosporaceae</taxon>
        <taxon>Phytophthora</taxon>
    </lineage>
</organism>
<protein>
    <recommendedName>
        <fullName evidence="1">PiggyBac transposable element-derived protein domain-containing protein</fullName>
    </recommendedName>
</protein>
<gene>
    <name evidence="2" type="ORF">JG687_00017981</name>
</gene>
<evidence type="ECO:0000313" key="2">
    <source>
        <dbReference type="EMBL" id="KAG6944227.1"/>
    </source>
</evidence>
<evidence type="ECO:0000313" key="3">
    <source>
        <dbReference type="Proteomes" id="UP000688947"/>
    </source>
</evidence>
<dbReference type="OrthoDB" id="124126at2759"/>
<dbReference type="PANTHER" id="PTHR46599:SF3">
    <property type="entry name" value="PIGGYBAC TRANSPOSABLE ELEMENT-DERIVED PROTEIN 4"/>
    <property type="match status" value="1"/>
</dbReference>